<evidence type="ECO:0000256" key="3">
    <source>
        <dbReference type="ARBA" id="ARBA00022443"/>
    </source>
</evidence>
<evidence type="ECO:0000256" key="5">
    <source>
        <dbReference type="ARBA" id="ARBA00022490"/>
    </source>
</evidence>
<evidence type="ECO:0000256" key="7">
    <source>
        <dbReference type="ARBA" id="ARBA00022723"/>
    </source>
</evidence>
<dbReference type="GO" id="GO:0045104">
    <property type="term" value="P:intermediate filament cytoskeleton organization"/>
    <property type="evidence" value="ECO:0007669"/>
    <property type="project" value="InterPro"/>
</dbReference>
<dbReference type="InterPro" id="IPR002048">
    <property type="entry name" value="EF_hand_dom"/>
</dbReference>
<feature type="coiled-coil region" evidence="13">
    <location>
        <begin position="407"/>
        <end position="434"/>
    </location>
</feature>
<evidence type="ECO:0000256" key="1">
    <source>
        <dbReference type="ARBA" id="ARBA00004236"/>
    </source>
</evidence>
<dbReference type="GO" id="GO:0005886">
    <property type="term" value="C:plasma membrane"/>
    <property type="evidence" value="ECO:0007669"/>
    <property type="project" value="UniProtKB-SubCell"/>
</dbReference>
<evidence type="ECO:0000256" key="12">
    <source>
        <dbReference type="PROSITE-ProRule" id="PRU00192"/>
    </source>
</evidence>
<feature type="domain" description="EF-hand" evidence="16">
    <location>
        <begin position="4777"/>
        <end position="4812"/>
    </location>
</feature>
<evidence type="ECO:0000259" key="15">
    <source>
        <dbReference type="PROSITE" id="PS50002"/>
    </source>
</evidence>
<evidence type="ECO:0000256" key="4">
    <source>
        <dbReference type="ARBA" id="ARBA00022475"/>
    </source>
</evidence>
<dbReference type="InterPro" id="IPR036534">
    <property type="entry name" value="GAR_dom_sf"/>
</dbReference>
<evidence type="ECO:0000256" key="13">
    <source>
        <dbReference type="SAM" id="Coils"/>
    </source>
</evidence>
<keyword evidence="9" id="KW-0106">Calcium</keyword>
<dbReference type="InterPro" id="IPR049538">
    <property type="entry name" value="PCN-like_spectrin-like_rpt"/>
</dbReference>
<dbReference type="Pfam" id="PF17902">
    <property type="entry name" value="SH3_10"/>
    <property type="match status" value="1"/>
</dbReference>
<name>A0A3P8VV87_CYNSE</name>
<dbReference type="FunFam" id="1.20.58.60:FF:000010">
    <property type="entry name" value="plectin isoform X2"/>
    <property type="match status" value="1"/>
</dbReference>
<keyword evidence="19" id="KW-1185">Reference proteome</keyword>
<keyword evidence="7" id="KW-0479">Metal-binding</keyword>
<dbReference type="SMART" id="SM00243">
    <property type="entry name" value="GAS2"/>
    <property type="match status" value="1"/>
</dbReference>
<feature type="coiled-coil region" evidence="13">
    <location>
        <begin position="336"/>
        <end position="363"/>
    </location>
</feature>
<feature type="compositionally biased region" description="Low complexity" evidence="14">
    <location>
        <begin position="4931"/>
        <end position="4940"/>
    </location>
</feature>
<dbReference type="Proteomes" id="UP000265120">
    <property type="component" value="Chromosome 12"/>
</dbReference>
<dbReference type="SUPFAM" id="SSF47473">
    <property type="entry name" value="EF-hand"/>
    <property type="match status" value="1"/>
</dbReference>
<dbReference type="SUPFAM" id="SSF143575">
    <property type="entry name" value="GAS2 domain-like"/>
    <property type="match status" value="1"/>
</dbReference>
<evidence type="ECO:0000313" key="18">
    <source>
        <dbReference type="Ensembl" id="ENSCSEP00000016310.1"/>
    </source>
</evidence>
<dbReference type="Gene3D" id="2.30.30.40">
    <property type="entry name" value="SH3 Domains"/>
    <property type="match status" value="1"/>
</dbReference>
<feature type="compositionally biased region" description="Polar residues" evidence="14">
    <location>
        <begin position="5069"/>
        <end position="5087"/>
    </location>
</feature>
<proteinExistence type="predicted"/>
<evidence type="ECO:0000256" key="9">
    <source>
        <dbReference type="ARBA" id="ARBA00022837"/>
    </source>
</evidence>
<dbReference type="InterPro" id="IPR001452">
    <property type="entry name" value="SH3_domain"/>
</dbReference>
<evidence type="ECO:0000259" key="16">
    <source>
        <dbReference type="PROSITE" id="PS50222"/>
    </source>
</evidence>
<dbReference type="OMA" id="QGHSNKN"/>
<keyword evidence="11" id="KW-0206">Cytoskeleton</keyword>
<dbReference type="SUPFAM" id="SSF46966">
    <property type="entry name" value="Spectrin repeat"/>
    <property type="match status" value="26"/>
</dbReference>
<dbReference type="InterPro" id="IPR043197">
    <property type="entry name" value="Plakin"/>
</dbReference>
<dbReference type="FunFam" id="3.30.920.20:FF:000001">
    <property type="entry name" value="Microtubule-actin cross-linking factor 1"/>
    <property type="match status" value="1"/>
</dbReference>
<dbReference type="InterPro" id="IPR003108">
    <property type="entry name" value="GAR_dom"/>
</dbReference>
<feature type="coiled-coil region" evidence="13">
    <location>
        <begin position="1165"/>
        <end position="1192"/>
    </location>
</feature>
<dbReference type="Gene3D" id="1.20.58.1060">
    <property type="match status" value="1"/>
</dbReference>
<dbReference type="InParanoid" id="A0A3P8VV87"/>
<dbReference type="STRING" id="244447.ENSCSEP00000016310"/>
<feature type="domain" description="GAR" evidence="17">
    <location>
        <begin position="4817"/>
        <end position="4895"/>
    </location>
</feature>
<dbReference type="FunFam" id="1.20.58.60:FF:000001">
    <property type="entry name" value="Microtubule-actin cross-linking factor 1"/>
    <property type="match status" value="3"/>
</dbReference>
<dbReference type="FunFam" id="1.20.58.60:FF:000025">
    <property type="entry name" value="microtubule-actin cross-linking factor 1"/>
    <property type="match status" value="1"/>
</dbReference>
<feature type="coiled-coil region" evidence="13">
    <location>
        <begin position="1290"/>
        <end position="1345"/>
    </location>
</feature>
<feature type="coiled-coil region" evidence="13">
    <location>
        <begin position="3083"/>
        <end position="3143"/>
    </location>
</feature>
<feature type="compositionally biased region" description="Low complexity" evidence="14">
    <location>
        <begin position="4973"/>
        <end position="4995"/>
    </location>
</feature>
<dbReference type="GO" id="GO:0005737">
    <property type="term" value="C:cytoplasm"/>
    <property type="evidence" value="ECO:0007669"/>
    <property type="project" value="TreeGrafter"/>
</dbReference>
<reference evidence="18" key="3">
    <citation type="submission" date="2025-09" db="UniProtKB">
        <authorList>
            <consortium name="Ensembl"/>
        </authorList>
    </citation>
    <scope>IDENTIFICATION</scope>
</reference>
<feature type="coiled-coil region" evidence="13">
    <location>
        <begin position="2110"/>
        <end position="2180"/>
    </location>
</feature>
<dbReference type="InterPro" id="IPR018247">
    <property type="entry name" value="EF_Hand_1_Ca_BS"/>
</dbReference>
<dbReference type="InterPro" id="IPR002017">
    <property type="entry name" value="Spectrin_repeat"/>
</dbReference>
<dbReference type="FunFam" id="1.10.238.10:FF:000013">
    <property type="entry name" value="Microtubule-actin cross-linking factor 1"/>
    <property type="match status" value="1"/>
</dbReference>
<dbReference type="GO" id="GO:0005509">
    <property type="term" value="F:calcium ion binding"/>
    <property type="evidence" value="ECO:0007669"/>
    <property type="project" value="InterPro"/>
</dbReference>
<feature type="compositionally biased region" description="Low complexity" evidence="14">
    <location>
        <begin position="5044"/>
        <end position="5054"/>
    </location>
</feature>
<dbReference type="GO" id="GO:0005198">
    <property type="term" value="F:structural molecule activity"/>
    <property type="evidence" value="ECO:0007669"/>
    <property type="project" value="TreeGrafter"/>
</dbReference>
<dbReference type="InterPro" id="IPR041615">
    <property type="entry name" value="Desmoplakin_SH3"/>
</dbReference>
<feature type="coiled-coil region" evidence="13">
    <location>
        <begin position="881"/>
        <end position="908"/>
    </location>
</feature>
<feature type="coiled-coil region" evidence="13">
    <location>
        <begin position="3736"/>
        <end position="3763"/>
    </location>
</feature>
<reference evidence="18" key="2">
    <citation type="submission" date="2025-08" db="UniProtKB">
        <authorList>
            <consortium name="Ensembl"/>
        </authorList>
    </citation>
    <scope>IDENTIFICATION</scope>
</reference>
<dbReference type="SMART" id="SM00054">
    <property type="entry name" value="EFh"/>
    <property type="match status" value="2"/>
</dbReference>
<dbReference type="Gene3D" id="3.30.920.20">
    <property type="entry name" value="Gas2-like domain"/>
    <property type="match status" value="1"/>
</dbReference>
<dbReference type="Pfam" id="PF21020">
    <property type="entry name" value="Spectrin_4"/>
    <property type="match status" value="1"/>
</dbReference>
<dbReference type="GO" id="GO:0031581">
    <property type="term" value="P:hemidesmosome assembly"/>
    <property type="evidence" value="ECO:0007669"/>
    <property type="project" value="TreeGrafter"/>
</dbReference>
<dbReference type="InterPro" id="IPR018159">
    <property type="entry name" value="Spectrin/alpha-actinin"/>
</dbReference>
<evidence type="ECO:0000256" key="10">
    <source>
        <dbReference type="ARBA" id="ARBA00023136"/>
    </source>
</evidence>
<dbReference type="GO" id="GO:0008017">
    <property type="term" value="F:microtubule binding"/>
    <property type="evidence" value="ECO:0007669"/>
    <property type="project" value="InterPro"/>
</dbReference>
<dbReference type="FunFam" id="1.20.58.60:FF:000012">
    <property type="entry name" value="Microtubule-actin cross-linking factor 1"/>
    <property type="match status" value="1"/>
</dbReference>
<dbReference type="Ensembl" id="ENSCSET00000016518.1">
    <property type="protein sequence ID" value="ENSCSEP00000016310.1"/>
    <property type="gene ID" value="ENSCSEG00000010408.1"/>
</dbReference>
<evidence type="ECO:0000313" key="19">
    <source>
        <dbReference type="Proteomes" id="UP000265120"/>
    </source>
</evidence>
<dbReference type="FunFam" id="1.20.58.60:FF:000009">
    <property type="entry name" value="dystonin isoform X1"/>
    <property type="match status" value="1"/>
</dbReference>
<dbReference type="PANTHER" id="PTHR23169">
    <property type="entry name" value="ENVOPLAKIN"/>
    <property type="match status" value="1"/>
</dbReference>
<feature type="domain" description="EF-hand" evidence="16">
    <location>
        <begin position="4741"/>
        <end position="4776"/>
    </location>
</feature>
<dbReference type="CDD" id="cd00176">
    <property type="entry name" value="SPEC"/>
    <property type="match status" value="13"/>
</dbReference>
<feature type="coiled-coil region" evidence="13">
    <location>
        <begin position="2293"/>
        <end position="2354"/>
    </location>
</feature>
<evidence type="ECO:0000256" key="11">
    <source>
        <dbReference type="ARBA" id="ARBA00023212"/>
    </source>
</evidence>
<dbReference type="GO" id="GO:0042060">
    <property type="term" value="P:wound healing"/>
    <property type="evidence" value="ECO:0007669"/>
    <property type="project" value="TreeGrafter"/>
</dbReference>
<feature type="domain" description="SH3" evidence="15">
    <location>
        <begin position="553"/>
        <end position="610"/>
    </location>
</feature>
<keyword evidence="3 12" id="KW-0728">SH3 domain</keyword>
<feature type="region of interest" description="Disordered" evidence="14">
    <location>
        <begin position="5036"/>
        <end position="5122"/>
    </location>
</feature>
<keyword evidence="13" id="KW-0175">Coiled coil</keyword>
<keyword evidence="6" id="KW-0597">Phosphoprotein</keyword>
<evidence type="ECO:0000256" key="2">
    <source>
        <dbReference type="ARBA" id="ARBA00004245"/>
    </source>
</evidence>
<dbReference type="SMART" id="SM00150">
    <property type="entry name" value="SPEC"/>
    <property type="match status" value="32"/>
</dbReference>
<dbReference type="PROSITE" id="PS50222">
    <property type="entry name" value="EF_HAND_2"/>
    <property type="match status" value="2"/>
</dbReference>
<dbReference type="PANTHER" id="PTHR23169:SF24">
    <property type="entry name" value="DYSTONIN"/>
    <property type="match status" value="1"/>
</dbReference>
<dbReference type="PROSITE" id="PS00018">
    <property type="entry name" value="EF_HAND_1"/>
    <property type="match status" value="2"/>
</dbReference>
<dbReference type="GeneTree" id="ENSGT00940000155008"/>
<keyword evidence="8" id="KW-0677">Repeat</keyword>
<feature type="region of interest" description="Disordered" evidence="14">
    <location>
        <begin position="1390"/>
        <end position="1415"/>
    </location>
</feature>
<keyword evidence="5" id="KW-0963">Cytoplasm</keyword>
<dbReference type="Gene3D" id="1.10.238.10">
    <property type="entry name" value="EF-hand"/>
    <property type="match status" value="1"/>
</dbReference>
<accession>A0A3P8VV87</accession>
<dbReference type="PROSITE" id="PS51460">
    <property type="entry name" value="GAR"/>
    <property type="match status" value="1"/>
</dbReference>
<dbReference type="InterPro" id="IPR041573">
    <property type="entry name" value="Desmoplakin_Spectrin-like"/>
</dbReference>
<feature type="coiled-coil region" evidence="13">
    <location>
        <begin position="4499"/>
        <end position="4526"/>
    </location>
</feature>
<dbReference type="PROSITE" id="PS50002">
    <property type="entry name" value="SH3"/>
    <property type="match status" value="1"/>
</dbReference>
<keyword evidence="10" id="KW-0472">Membrane</keyword>
<dbReference type="GO" id="GO:0005925">
    <property type="term" value="C:focal adhesion"/>
    <property type="evidence" value="ECO:0007669"/>
    <property type="project" value="TreeGrafter"/>
</dbReference>
<dbReference type="Pfam" id="PF21097">
    <property type="entry name" value="SR_plectin_7"/>
    <property type="match status" value="1"/>
</dbReference>
<feature type="region of interest" description="Disordered" evidence="14">
    <location>
        <begin position="4920"/>
        <end position="5006"/>
    </location>
</feature>
<evidence type="ECO:0000256" key="8">
    <source>
        <dbReference type="ARBA" id="ARBA00022737"/>
    </source>
</evidence>
<dbReference type="FunFam" id="1.20.58.60:FF:000016">
    <property type="entry name" value="Microtubule-actin cross-linking factor 1"/>
    <property type="match status" value="1"/>
</dbReference>
<dbReference type="InterPro" id="IPR011992">
    <property type="entry name" value="EF-hand-dom_pair"/>
</dbReference>
<feature type="compositionally biased region" description="Low complexity" evidence="14">
    <location>
        <begin position="4947"/>
        <end position="4961"/>
    </location>
</feature>
<feature type="coiled-coil region" evidence="13">
    <location>
        <begin position="1463"/>
        <end position="1504"/>
    </location>
</feature>
<dbReference type="FunFam" id="1.20.58.60:FF:000008">
    <property type="entry name" value="microtubule-actin cross-linking factor 1"/>
    <property type="match status" value="2"/>
</dbReference>
<reference evidence="18 19" key="1">
    <citation type="journal article" date="2014" name="Nat. Genet.">
        <title>Whole-genome sequence of a flatfish provides insights into ZW sex chromosome evolution and adaptation to a benthic lifestyle.</title>
        <authorList>
            <person name="Chen S."/>
            <person name="Zhang G."/>
            <person name="Shao C."/>
            <person name="Huang Q."/>
            <person name="Liu G."/>
            <person name="Zhang P."/>
            <person name="Song W."/>
            <person name="An N."/>
            <person name="Chalopin D."/>
            <person name="Volff J.N."/>
            <person name="Hong Y."/>
            <person name="Li Q."/>
            <person name="Sha Z."/>
            <person name="Zhou H."/>
            <person name="Xie M."/>
            <person name="Yu Q."/>
            <person name="Liu Y."/>
            <person name="Xiang H."/>
            <person name="Wang N."/>
            <person name="Wu K."/>
            <person name="Yang C."/>
            <person name="Zhou Q."/>
            <person name="Liao X."/>
            <person name="Yang L."/>
            <person name="Hu Q."/>
            <person name="Zhang J."/>
            <person name="Meng L."/>
            <person name="Jin L."/>
            <person name="Tian Y."/>
            <person name="Lian J."/>
            <person name="Yang J."/>
            <person name="Miao G."/>
            <person name="Liu S."/>
            <person name="Liang Z."/>
            <person name="Yan F."/>
            <person name="Li Y."/>
            <person name="Sun B."/>
            <person name="Zhang H."/>
            <person name="Zhang J."/>
            <person name="Zhu Y."/>
            <person name="Du M."/>
            <person name="Zhao Y."/>
            <person name="Schartl M."/>
            <person name="Tang Q."/>
            <person name="Wang J."/>
        </authorList>
    </citation>
    <scope>NUCLEOTIDE SEQUENCE</scope>
</reference>
<dbReference type="Pfam" id="PF18373">
    <property type="entry name" value="Spectrin_2"/>
    <property type="match status" value="1"/>
</dbReference>
<dbReference type="Pfam" id="PF02187">
    <property type="entry name" value="GAS2"/>
    <property type="match status" value="1"/>
</dbReference>
<organism evidence="18 19">
    <name type="scientific">Cynoglossus semilaevis</name>
    <name type="common">Tongue sole</name>
    <dbReference type="NCBI Taxonomy" id="244447"/>
    <lineage>
        <taxon>Eukaryota</taxon>
        <taxon>Metazoa</taxon>
        <taxon>Chordata</taxon>
        <taxon>Craniata</taxon>
        <taxon>Vertebrata</taxon>
        <taxon>Euteleostomi</taxon>
        <taxon>Actinopterygii</taxon>
        <taxon>Neopterygii</taxon>
        <taxon>Teleostei</taxon>
        <taxon>Neoteleostei</taxon>
        <taxon>Acanthomorphata</taxon>
        <taxon>Carangaria</taxon>
        <taxon>Pleuronectiformes</taxon>
        <taxon>Pleuronectoidei</taxon>
        <taxon>Cynoglossidae</taxon>
        <taxon>Cynoglossinae</taxon>
        <taxon>Cynoglossus</taxon>
    </lineage>
</organism>
<evidence type="ECO:0000256" key="14">
    <source>
        <dbReference type="SAM" id="MobiDB-lite"/>
    </source>
</evidence>
<dbReference type="GO" id="GO:0005882">
    <property type="term" value="C:intermediate filament"/>
    <property type="evidence" value="ECO:0007669"/>
    <property type="project" value="TreeGrafter"/>
</dbReference>
<dbReference type="Gene3D" id="1.20.58.60">
    <property type="match status" value="26"/>
</dbReference>
<sequence length="5122" mass="582307">MAYMSRISSVSNSSVTSYGSDDSVLTEPLHLNSSYFLNNSITYGSRLEMLQQVANRVQRDCLNGEDKLALAQIALQSDAKRLESGIQFLHEAEIAGYLLECENILRQQVVDIQLLLDGKFPFADQLVQRVSRLRDDLLSLRAECSSVYSKGRTLTTEQTKMMISGITQSLNSGFSQSMGTNLTPALTPALTPGGFGTPGSTFTSSLTPCLTPSLTPALTPGLQPSTVQSYMGGGGTVDPGSLRHLKHLQIRKPLQKSSLADPNLTEEEVNMKYVQDLLMWVEEMQMQLDRSEWGSDLSSVEVHLENHKSIHRAIEEFQMSLKEAKLSEIQMTIPLKLSYSDNLKRLEKQYEKLLNSSRERQNHLESLYDFVSHATQELIWLNEKEEEEVAFDWSDRNSNIAKKRDYHADLMKELDEKEETIKLVQDKAERLLFKSHPARITIEAYRAAMQTQWSWILQLCSCVEQHLKENAVYFEFFTDAKESIDYLKGLQDAIQRKYSCDRTSSLHRLEDLIQESMDEKEQLLQYRSTVAGLVGRAKNIVQLKPRNPEMPVRSSLPVKAICDYRQIEITIYKDDECILANNSHRAKWKVINPAGNEAMVPSVCFTVPPPNREATDMATRMEQLYQNVLALWHHSHINMKSVVSWHNLMADIRAIRKWNVASIKTMLPGEHQQVLSNLQSHFDEFLEDTEESEVFTLADCTQLERDVAACKEYYQELLRSAEREEHEESVYNNYISEIRNFRMHLEAHEEHMIRQIRTPLERDDLDQSLQRIAEHERKMAELNKLKEDLDVLKEKCELFLRQAAGSPSAPTLSSELTVLVQSMSQVYSMSSIYMDKLKTVSSVVKLSQNSELLVKTYESKLYGEDTINSDVKSTEAVISTLKQWRTEIDEKQEMFHDLEDALQRARLISERMFKVHNERDFDLDWHKEKADQLNERWQNIHSQTDNRLRDLDSINKSLKHYRETYTSLDEWVREMEVAQLKTQENKPEDSKALAELLNKQKVLVAEIEQKQGSIDECQKYSEQYSSAIKDYELQLMTFRAMVDSQHKSPLKKRKMQSSSDAIQQKFMDLRTRYTALVTLMTQYVKFASETLKRTEDEEVKIISHSVSINRLHNAKPCLSMLQASVEEMVTKKEQIAEALRATQTMLSKHNSAVLKFLTLCLCYVYRMTEEEREEAQEQMKALNQAYSEVSQQCLDQTTSAEEVRKPVLLSRVDYKLEDVCGNLTLTENRLIGHQQQAENTESVTDLQQYQQEHQALQKDVLTNASALNEVISSTKLFLEENRNKLTPDQIATIESKLEEAKSKAKLINERAEESRKDLEKAVTTAIKQESEKAAAVEKLEESKNKIEGLLDWISNIGNENENVLNHNDRISNENGNLPEQTAAKGILEENDDANGNAPQTTENDSGKETGGKSDASLDLDKQYERVKGHHQQILSQQQDLLLATQSAQALLDKQANVLSPEEKDKLQKNIQELKGRYEASLTQAEQQMKQVQCVQEELKKFQGDCEEFEGWLDQAEGQIEDLGAPAGSLNILSDKLQQQKVFAEDVISHKGDLRFITISGQKVLDVAKACEQSDPAAKNTPMFVDTSGTCSAVKDKLDSAASRYKTLHSQCNQLGNNLKDVVDKYKKYDDSSASLFKWLNSSEEEARKQQSETIAADPQTLQKQLEETKALQSKMTGQQTAVETLRKTAESLITSEGDLLTNPEEIQETVDDIAERYDNLSKSVSDRNEKLQITLTRSMSVQDGLDEMMAWMQGVEASVEEKGQIPLDSASIGDILSREALEQDIASRQSSISAMKAKVKKFVETADPSAAALLQSKMEALSQRFSDACDKHQRKVSQLEGLREKVEQFESIADKVQQFVVRSTQELNETDSSLKTFDEMSQQMQVSTKTEMAEHADDLAKLQQLCKELCEISPEGNKAQIQSKVENLTNVFSTFKDGVKEKEEEVSSCQEQLKEFRSAASSLNKWLAETNEKVPAVQSSISEKSLEKDLQKELLDDWTSKDPAVQDLNSKGSSLCNLITFLTSPAKTKTPNKSGKHHRNKPPAVNLKHYLGEMLKSRVAELSSSVQEVNEAQKETEDMMTWLRDMKKTAASWTNAATERDAVKTQLEQQKAFEGNMKQKQEHLQKLREKLLNLIKTHPNSPEASKWKQMLAEIDISGSVEQRKERLEQSNKNLDTFQTAEVQLGQWLSEKELMMSVLGPLSIDPNMLKMQKQQVQILQNEFKSRKPQFEQLEGAGAAILSSPGNQEHSNGKLVREQLDAISQKWRGLTGQLDQRDSLIDQAIVKTGQFQELLKSLSQASVQLENQLTDHQAHSTQPDAVKKQLEDVHNITAQLREEKKKLKEAEVLNAELTAMVTEDYLKADLTRQLETVSKPFKQLEEKAGLIEQLNSTFASSQQFHQTSKDFQSWLCQRLQDQSKPEVISAKAEVLQQTLEEHSKLQKALSEHEDIYNKITGEGDSLLQNTDGAEKLALQGQLNTMLSNWEEVKRSSAEHGDKLQTALQRSLKFKEHTDQLSSWIQECEVSEGQIKLTTDPVAVESSVSQVKTLQRDVDKHRRMVEQLNMAADSLLEVANVDTQPVKEEKANVGKRVDTLVESLQSKKESLERISHTVKEFNDTYKDARGQLEGAEKYVGAYESQGVQGHSNKNLTNMKAQHKSLEGVQNQVEHLKSLAKDLVVSVPDADGVTDLLLQADSLEKDYSTLNTKLEETCQELEGKLQGIGQFQVSIREMFTQFTDLDDELDSMAPLDLDLATLKGQQDGIQNFVSKLQELITNTANARDSCQKMLETETSPDLLGLKRDLDALSKQCGKLLDRGKGRETQVKTTLSKLDELYVKLNQVGERLSSAVDKEATQEAVGMETDVIEHQLEAFKAFQKEDIDPLQADLQDINSVSQSLIQNVTKGTSTKKLEDDLEGINAKWNTLNKKIAERSAQLHEALLRCGRFQDALESLLSWLTDTEELVASQKPPSAEFKVVKAQIQEQKLLQRLLDDRKPTVELIKREGGKVAELADSVDKDKVAKEIECLGQRWDALLKKAENRHKQLESILVVTQQFHDTLEPLSEWLASTEKHLSNSEPVGTETSKLEDQISQHKALEEEIMNHSKDLFQAVSLGQMLRTVSSVDDKDFVQSKLDNMQASYIELQERCRRKAEMLHQALANAQLFGEDEVALMNWLYEVHTRLGEVSVEDHRVEVLEKQLAEQRALQGDIELRKKNVDQAISNGMELLKQTTGDEVVVIQGKLDGIKTKYSEITSMGDSVLKTLESVLSLSSKLHQTHQDLNSWLEAVEAEISAFADQEPVGDQLVQAQERQKALLKETKDQKLVADKLNELSGSLLDLIPWHTRESLDKMVSEDNERYRVVCDTVTQQVDRINADILKSQQFEQAADAELSWLSDAEKKLESMGDIRLEQDQNTTQLQTQKIFSMDIMRHKDAVDEIVKMGKAIMNSKSPEEKEVLMALLDKYNTVSQLNSERCLQLERAHSLASQFWETCEEMWPWLQETLGAFSQLLPPSIEYDKLRQQQEELRQMRELIAEHKPHIDKMNKTGPQLLELSPVEGVPIREKYTVTDQLYTKLKADVKQRADTLDEAISKSTQFHDKIDPMLESLERIAERLRQPPSVSVEVDKIKDQISENKSVYVDLEKLQPSYETLRQRGDEMIARSEGADKDISAKVVQDKLDQMVFLWSDIQALLEERESKLLDVMDLAEKFWCDHGALAVTIKDSQDLLRELEEPGVDPSVVKQQQEFVEGFKEEVDGLQEELEVVQHQGGELMAACGEPDRPVIKKSLDEVVSAWENLNKAWKERGERLEEAMQAAVQFQDGLQGMFDWVDILESKLDSMSAVGTDLETVKQQIVELKEFKGEAYQLQIEMERLNHQAGLMLKKATEESDCCAIQEPMSELKMLWNNLDEKIISRQHKLEGGLLALGQFQHALDELLAWMSHTEELLDEQKKTAGDPKAIEIELAKHNVLQVDVLAHKATVETVNKAGNDLVESSAGEEASGLRTKLENLALRWTAILEKTDQRKQQLESALLQAQGFHGEIEDMQQWLKDTDRQLLASKAVGGLPDTAREQLNTHLELCSALEVKEELYKELLNKGRQLLMMLPEGSPDSNTEQDLANMKDKWEAVQGKVAERKVKLEEALKLATDFHNSLQDFINWLTQAEQTINIVSPASLILETIMFQIDEHKVEFAFEVNSHREHIIELDKTGTHLKYFSQKQDVVLIKNLLLSVQGRWEKLVQKSVERGRLLDDSRKRAKQFDETWNKLMEWLEESEKSLDSDMEIANEPDKIKQQLLQHKEFQKALGSKHSVYDTTTRTGRALKDKTSLQDDTQKLDDMLSELRDKWDTVCGKSVERQNKLEEALLFSGQFTDALQALTDWLYRVEPQLAEDQPVHGDIDLVLSLIDNHKVFQKEMGKRTGSIQALKRSAKELIENSHDDSSWVKVQMQELSTRWETVCNLSVSKQARLELALCQAEEFHSSVHILLEWLAEAEQSLRFHGSLPDDEEALRTLIEQHKEFIKKLEEKSMSLNKAISMGEAILGICHPDSITTIKHWNTIIKARFDEVQAWARQHEQRLAAALTDMLTTQELLENLLNWLRWAESSLDDKDKEVLPQEIEEVKGLIAEHQAFMEEMTRKQPDVDKITKTHKRKAAVEPQNQSQIPVLEKGRTGRKRSPTQTMYASATQAHVETKNPRVNLLVTKWQHVWLLALERRRKLNDALDRLEELKEFANFDFDVWRKRYMRWMNHKKSRVMDFFRRIDKDQDGKVTRQEFIEGILSSKFPTSRLEMSAVADIFDRDGDGYIDYYEFVAALHPNKDAYKPLTDADKIEDEVTRQVAKCKCPKRFQVEQIGANKYRFYLGNQFGDSQQLRLVRILRSTVMVRVGGGWMALDEFLVKNDPCRAKGRTNLELREKFILPEGTTQVMASFRYRGRRSRPSSRGASPNRSTSSQSCPVPVNPVTTSTPKTPQHITRNYDKPWLTNSKSSTPLKSSDSFQSQTSSSEVTPVQGSKLRLPGYLSGKGFQSGEEGTLISAAVLKARAQAAESRRNSSRPGSKAGSRGSSRRGSDASDFDISDIQSVCSDMSETVGESTRATPRPASHQRGGKPSKIPTPQRKTPPTSKLAKGSKR</sequence>
<dbReference type="FunFam" id="1.20.58.60:FF:000093">
    <property type="entry name" value="dystonin isoform X1"/>
    <property type="match status" value="1"/>
</dbReference>
<evidence type="ECO:0000259" key="17">
    <source>
        <dbReference type="PROSITE" id="PS51460"/>
    </source>
</evidence>
<dbReference type="Pfam" id="PF00435">
    <property type="entry name" value="Spectrin"/>
    <property type="match status" value="17"/>
</dbReference>
<dbReference type="Pfam" id="PF13499">
    <property type="entry name" value="EF-hand_7"/>
    <property type="match status" value="1"/>
</dbReference>
<dbReference type="Pfam" id="PF21019">
    <property type="entry name" value="Spectrin_3"/>
    <property type="match status" value="1"/>
</dbReference>
<dbReference type="GO" id="GO:0030056">
    <property type="term" value="C:hemidesmosome"/>
    <property type="evidence" value="ECO:0007669"/>
    <property type="project" value="TreeGrafter"/>
</dbReference>
<evidence type="ECO:0000256" key="6">
    <source>
        <dbReference type="ARBA" id="ARBA00022553"/>
    </source>
</evidence>
<dbReference type="CDD" id="cd00051">
    <property type="entry name" value="EFh"/>
    <property type="match status" value="1"/>
</dbReference>
<keyword evidence="4" id="KW-1003">Cell membrane</keyword>
<comment type="subcellular location">
    <subcellularLocation>
        <location evidence="1">Cell membrane</location>
    </subcellularLocation>
    <subcellularLocation>
        <location evidence="2">Cytoplasm</location>
        <location evidence="2">Cytoskeleton</location>
    </subcellularLocation>
</comment>
<feature type="coiled-coil region" evidence="13">
    <location>
        <begin position="765"/>
        <end position="802"/>
    </location>
</feature>
<protein>
    <submittedName>
        <fullName evidence="18">Dystonin</fullName>
    </submittedName>
</protein>
<dbReference type="FunFam" id="2.30.30.40:FF:000011">
    <property type="entry name" value="Microtubule-actin cross-linking factor 1"/>
    <property type="match status" value="1"/>
</dbReference>